<evidence type="ECO:0000256" key="1">
    <source>
        <dbReference type="SAM" id="SignalP"/>
    </source>
</evidence>
<dbReference type="Gene3D" id="2.120.10.30">
    <property type="entry name" value="TolB, C-terminal domain"/>
    <property type="match status" value="1"/>
</dbReference>
<feature type="domain" description="Glucose/Sorbosone dehydrogenase" evidence="2">
    <location>
        <begin position="35"/>
        <end position="319"/>
    </location>
</feature>
<reference evidence="3 4" key="1">
    <citation type="submission" date="2019-07" db="EMBL/GenBank/DDBJ databases">
        <title>Lentzea xizangensis sp. nov., isolated from Qinghai-Tibetan Plateau Soils.</title>
        <authorList>
            <person name="Huang J."/>
        </authorList>
    </citation>
    <scope>NUCLEOTIDE SEQUENCE [LARGE SCALE GENOMIC DNA]</scope>
    <source>
        <strain evidence="3 4">FXJ1.1311</strain>
    </source>
</reference>
<dbReference type="InterPro" id="IPR012938">
    <property type="entry name" value="Glc/Sorbosone_DH"/>
</dbReference>
<comment type="caution">
    <text evidence="3">The sequence shown here is derived from an EMBL/GenBank/DDBJ whole genome shotgun (WGS) entry which is preliminary data.</text>
</comment>
<dbReference type="OrthoDB" id="9770043at2"/>
<proteinExistence type="predicted"/>
<evidence type="ECO:0000313" key="4">
    <source>
        <dbReference type="Proteomes" id="UP000316639"/>
    </source>
</evidence>
<dbReference type="InterPro" id="IPR011041">
    <property type="entry name" value="Quinoprot_gluc/sorb_DH_b-prop"/>
</dbReference>
<dbReference type="Proteomes" id="UP000316639">
    <property type="component" value="Unassembled WGS sequence"/>
</dbReference>
<dbReference type="PANTHER" id="PTHR19328:SF13">
    <property type="entry name" value="HIPL1 PROTEIN"/>
    <property type="match status" value="1"/>
</dbReference>
<keyword evidence="4" id="KW-1185">Reference proteome</keyword>
<evidence type="ECO:0000313" key="3">
    <source>
        <dbReference type="EMBL" id="TWP52105.1"/>
    </source>
</evidence>
<dbReference type="InterPro" id="IPR011042">
    <property type="entry name" value="6-blade_b-propeller_TolB-like"/>
</dbReference>
<sequence length="328" mass="35296">MRQMTALLAAVAVALSATPATASAASPEREIATGLTHPWAIGFLPDGSALFTERDSARIMSVRGGVVREVQKITEAKPNGVQSGLLGIAVSPKYAVDRTVFIYYSTETDNRIARLKLGQPPQPIVTGIPLGQRRVGGRLAFGPDGHLYATTGDAMRPELAQDPNSLGGKVLRMDRNGKPVRGKSLVYSLGHRDPQGITWDSGKRLYVSESGESTWDELNLVEQGRNHGWPICEGKCGKPGFVDPIVQWHTEEATPSDLGYARGHLYMAANLGKRLWKIPVRDGKPGTPEALFVGTYGKLRAVEPARDGSIWISSTNGAGTDKIVSFTP</sequence>
<dbReference type="SUPFAM" id="SSF50952">
    <property type="entry name" value="Soluble quinoprotein glucose dehydrogenase"/>
    <property type="match status" value="1"/>
</dbReference>
<dbReference type="AlphaFoldDB" id="A0A563EWM6"/>
<feature type="signal peptide" evidence="1">
    <location>
        <begin position="1"/>
        <end position="24"/>
    </location>
</feature>
<dbReference type="EMBL" id="VOBR01000006">
    <property type="protein sequence ID" value="TWP52105.1"/>
    <property type="molecule type" value="Genomic_DNA"/>
</dbReference>
<dbReference type="PANTHER" id="PTHR19328">
    <property type="entry name" value="HEDGEHOG-INTERACTING PROTEIN"/>
    <property type="match status" value="1"/>
</dbReference>
<feature type="chain" id="PRO_5022099144" evidence="1">
    <location>
        <begin position="25"/>
        <end position="328"/>
    </location>
</feature>
<name>A0A563EWM6_9PSEU</name>
<evidence type="ECO:0000259" key="2">
    <source>
        <dbReference type="Pfam" id="PF07995"/>
    </source>
</evidence>
<dbReference type="Pfam" id="PF07995">
    <property type="entry name" value="GSDH"/>
    <property type="match status" value="1"/>
</dbReference>
<organism evidence="3 4">
    <name type="scientific">Lentzea tibetensis</name>
    <dbReference type="NCBI Taxonomy" id="2591470"/>
    <lineage>
        <taxon>Bacteria</taxon>
        <taxon>Bacillati</taxon>
        <taxon>Actinomycetota</taxon>
        <taxon>Actinomycetes</taxon>
        <taxon>Pseudonocardiales</taxon>
        <taxon>Pseudonocardiaceae</taxon>
        <taxon>Lentzea</taxon>
    </lineage>
</organism>
<gene>
    <name evidence="3" type="ORF">FKR81_11015</name>
</gene>
<keyword evidence="1" id="KW-0732">Signal</keyword>
<accession>A0A563EWM6</accession>
<protein>
    <submittedName>
        <fullName evidence="3">PQQ-dependent sugar dehydrogenase</fullName>
    </submittedName>
</protein>